<feature type="domain" description="C-type lectin" evidence="5">
    <location>
        <begin position="219"/>
        <end position="331"/>
    </location>
</feature>
<dbReference type="InterPro" id="IPR033989">
    <property type="entry name" value="CD209-like_CTLD"/>
</dbReference>
<dbReference type="AlphaFoldDB" id="A0A6P6EUE5"/>
<organism evidence="6 7">
    <name type="scientific">Octodon degus</name>
    <name type="common">Degu</name>
    <name type="synonym">Sciurus degus</name>
    <dbReference type="NCBI Taxonomy" id="10160"/>
    <lineage>
        <taxon>Eukaryota</taxon>
        <taxon>Metazoa</taxon>
        <taxon>Chordata</taxon>
        <taxon>Craniata</taxon>
        <taxon>Vertebrata</taxon>
        <taxon>Euteleostomi</taxon>
        <taxon>Mammalia</taxon>
        <taxon>Eutheria</taxon>
        <taxon>Euarchontoglires</taxon>
        <taxon>Glires</taxon>
        <taxon>Rodentia</taxon>
        <taxon>Hystricomorpha</taxon>
        <taxon>Octodontidae</taxon>
        <taxon>Octodon</taxon>
    </lineage>
</organism>
<dbReference type="Proteomes" id="UP000515203">
    <property type="component" value="Unplaced"/>
</dbReference>
<sequence>MLSLYRNTAHPGRAGNMLQQEEEEEEDGDDYENTAPPYKDLPPKPGSGAPPRPPKAGNKVESPTLPPKPPRITALDLPPVTSASPPFGANSREPPPFPRPSLTTSATPVPWISLKPGGSGGQREERLLIILCLLVVTSLLLSGISLIVALLKYRQVVEALSEVSVQQRAWRENVTGGMGLAGLRKDIDRVRADTNQSLVELQGLLKCARVTCPEKWLPFENKCYYFSSRTKSWDEARMFCQDNYSHLVIINSLAEHNFVANAHRSSRVYWLGLNDKDKEGDWRWLDGSPITLSFWDPQEPNNFYEEDCVCMNKGGNWNDLSCAKTTYWICERKCSC</sequence>
<dbReference type="Gene3D" id="3.10.100.10">
    <property type="entry name" value="Mannose-Binding Protein A, subunit A"/>
    <property type="match status" value="1"/>
</dbReference>
<accession>A0A6P6EUE5</accession>
<feature type="region of interest" description="Disordered" evidence="3">
    <location>
        <begin position="1"/>
        <end position="120"/>
    </location>
</feature>
<evidence type="ECO:0000313" key="7">
    <source>
        <dbReference type="RefSeq" id="XP_023575959.1"/>
    </source>
</evidence>
<dbReference type="InParanoid" id="A0A6P6EUE5"/>
<dbReference type="PANTHER" id="PTHR22803">
    <property type="entry name" value="MANNOSE, PHOSPHOLIPASE, LECTIN RECEPTOR RELATED"/>
    <property type="match status" value="1"/>
</dbReference>
<evidence type="ECO:0000256" key="2">
    <source>
        <dbReference type="ARBA" id="ARBA00023157"/>
    </source>
</evidence>
<dbReference type="InterPro" id="IPR050111">
    <property type="entry name" value="C-type_lectin/snaclec_domain"/>
</dbReference>
<keyword evidence="2" id="KW-1015">Disulfide bond</keyword>
<evidence type="ECO:0000313" key="6">
    <source>
        <dbReference type="Proteomes" id="UP000515203"/>
    </source>
</evidence>
<dbReference type="InterPro" id="IPR016186">
    <property type="entry name" value="C-type_lectin-like/link_sf"/>
</dbReference>
<dbReference type="SUPFAM" id="SSF56436">
    <property type="entry name" value="C-type lectin-like"/>
    <property type="match status" value="1"/>
</dbReference>
<feature type="compositionally biased region" description="Acidic residues" evidence="3">
    <location>
        <begin position="20"/>
        <end position="32"/>
    </location>
</feature>
<proteinExistence type="predicted"/>
<feature type="transmembrane region" description="Helical" evidence="4">
    <location>
        <begin position="127"/>
        <end position="151"/>
    </location>
</feature>
<protein>
    <submittedName>
        <fullName evidence="7">C-type lectin domain family 17, member A</fullName>
    </submittedName>
</protein>
<dbReference type="InterPro" id="IPR001304">
    <property type="entry name" value="C-type_lectin-like"/>
</dbReference>
<dbReference type="RefSeq" id="XP_023575959.1">
    <property type="nucleotide sequence ID" value="XM_023720191.1"/>
</dbReference>
<feature type="compositionally biased region" description="Pro residues" evidence="3">
    <location>
        <begin position="39"/>
        <end position="54"/>
    </location>
</feature>
<evidence type="ECO:0000256" key="4">
    <source>
        <dbReference type="SAM" id="Phobius"/>
    </source>
</evidence>
<dbReference type="GO" id="GO:0030246">
    <property type="term" value="F:carbohydrate binding"/>
    <property type="evidence" value="ECO:0007669"/>
    <property type="project" value="UniProtKB-KW"/>
</dbReference>
<keyword evidence="4" id="KW-0812">Transmembrane</keyword>
<reference evidence="7" key="1">
    <citation type="submission" date="2025-08" db="UniProtKB">
        <authorList>
            <consortium name="RefSeq"/>
        </authorList>
    </citation>
    <scope>IDENTIFICATION</scope>
</reference>
<evidence type="ECO:0000256" key="1">
    <source>
        <dbReference type="ARBA" id="ARBA00022734"/>
    </source>
</evidence>
<keyword evidence="1" id="KW-0430">Lectin</keyword>
<dbReference type="InterPro" id="IPR018378">
    <property type="entry name" value="C-type_lectin_CS"/>
</dbReference>
<gene>
    <name evidence="7" type="primary">Clec17a</name>
</gene>
<keyword evidence="4" id="KW-0472">Membrane</keyword>
<dbReference type="PROSITE" id="PS50041">
    <property type="entry name" value="C_TYPE_LECTIN_2"/>
    <property type="match status" value="1"/>
</dbReference>
<evidence type="ECO:0000256" key="3">
    <source>
        <dbReference type="SAM" id="MobiDB-lite"/>
    </source>
</evidence>
<dbReference type="CTD" id="388512"/>
<dbReference type="SMART" id="SM00034">
    <property type="entry name" value="CLECT"/>
    <property type="match status" value="1"/>
</dbReference>
<dbReference type="Pfam" id="PF00059">
    <property type="entry name" value="Lectin_C"/>
    <property type="match status" value="1"/>
</dbReference>
<name>A0A6P6EUE5_OCTDE</name>
<dbReference type="CDD" id="cd03590">
    <property type="entry name" value="CLECT_DC-SIGN_like"/>
    <property type="match status" value="1"/>
</dbReference>
<evidence type="ECO:0000259" key="5">
    <source>
        <dbReference type="PROSITE" id="PS50041"/>
    </source>
</evidence>
<dbReference type="OrthoDB" id="418245at2759"/>
<dbReference type="PROSITE" id="PS00615">
    <property type="entry name" value="C_TYPE_LECTIN_1"/>
    <property type="match status" value="1"/>
</dbReference>
<dbReference type="InterPro" id="IPR016187">
    <property type="entry name" value="CTDL_fold"/>
</dbReference>
<keyword evidence="6" id="KW-1185">Reference proteome</keyword>
<keyword evidence="4" id="KW-1133">Transmembrane helix</keyword>
<dbReference type="GeneID" id="101585861"/>